<dbReference type="AlphaFoldDB" id="A0A5N6SAL5"/>
<comment type="caution">
    <text evidence="3">The sequence shown here is derived from an EMBL/GenBank/DDBJ whole genome shotgun (WGS) entry which is preliminary data.</text>
</comment>
<dbReference type="Gene3D" id="3.30.2320.10">
    <property type="entry name" value="hypothetical protein PF0899 domain"/>
    <property type="match status" value="1"/>
</dbReference>
<keyword evidence="4" id="KW-1185">Reference proteome</keyword>
<dbReference type="RefSeq" id="WP_152579911.1">
    <property type="nucleotide sequence ID" value="NZ_QDAG01000001.1"/>
</dbReference>
<dbReference type="InterPro" id="IPR024455">
    <property type="entry name" value="Phage_capsid"/>
</dbReference>
<dbReference type="Pfam" id="PF05065">
    <property type="entry name" value="Phage_capsid"/>
    <property type="match status" value="1"/>
</dbReference>
<dbReference type="NCBIfam" id="TIGR01554">
    <property type="entry name" value="major_cap_HK97"/>
    <property type="match status" value="1"/>
</dbReference>
<dbReference type="EMBL" id="QDAG01000001">
    <property type="protein sequence ID" value="KAE8130218.1"/>
    <property type="molecule type" value="Genomic_DNA"/>
</dbReference>
<evidence type="ECO:0000313" key="3">
    <source>
        <dbReference type="EMBL" id="KAE8130218.1"/>
    </source>
</evidence>
<dbReference type="OrthoDB" id="8444243at2"/>
<evidence type="ECO:0000259" key="2">
    <source>
        <dbReference type="Pfam" id="PF05065"/>
    </source>
</evidence>
<dbReference type="InterPro" id="IPR054612">
    <property type="entry name" value="Phage_capsid-like_C"/>
</dbReference>
<feature type="domain" description="Phage capsid-like C-terminal" evidence="2">
    <location>
        <begin position="160"/>
        <end position="417"/>
    </location>
</feature>
<comment type="subcellular location">
    <subcellularLocation>
        <location evidence="1">Virion</location>
    </subcellularLocation>
</comment>
<evidence type="ECO:0000256" key="1">
    <source>
        <dbReference type="ARBA" id="ARBA00004328"/>
    </source>
</evidence>
<protein>
    <submittedName>
        <fullName evidence="3">Phage major capsid protein</fullName>
    </submittedName>
</protein>
<organism evidence="3 4">
    <name type="scientific">Bifidobacterium tibiigranuli</name>
    <dbReference type="NCBI Taxonomy" id="2172043"/>
    <lineage>
        <taxon>Bacteria</taxon>
        <taxon>Bacillati</taxon>
        <taxon>Actinomycetota</taxon>
        <taxon>Actinomycetes</taxon>
        <taxon>Bifidobacteriales</taxon>
        <taxon>Bifidobacteriaceae</taxon>
        <taxon>Bifidobacterium</taxon>
    </lineage>
</organism>
<name>A0A5N6SAL5_9BIFI</name>
<reference evidence="3 4" key="1">
    <citation type="submission" date="2018-04" db="EMBL/GenBank/DDBJ databases">
        <authorList>
            <person name="Eckel V.P."/>
            <person name="Vogel R.F."/>
        </authorList>
    </citation>
    <scope>NUCLEOTIDE SEQUENCE [LARGE SCALE GENOMIC DNA]</scope>
    <source>
        <strain evidence="4">TMW 2.1764</strain>
    </source>
</reference>
<proteinExistence type="predicted"/>
<accession>A0A5N6SAL5</accession>
<evidence type="ECO:0000313" key="4">
    <source>
        <dbReference type="Proteomes" id="UP000325415"/>
    </source>
</evidence>
<dbReference type="Proteomes" id="UP000325415">
    <property type="component" value="Unassembled WGS sequence"/>
</dbReference>
<dbReference type="GeneID" id="78126315"/>
<sequence length="429" mass="45331">MNPDEKLKSLLTEATTLQAKIKDNKADDADYTRVDELTGEIKDVRGKIDSANRFAAEFKAAGALQAGKDTKGNQDPAPDVTQAATLGEFVVKSLGEDGFKRLKGGSTVTAPVFKAASDAHTTPQELVSGFLTTYDPNIVHGYRRPLVTSLLGTGAVSGTSITYFVESATVEGGFANVKEGAQKPQLHIADPTPVTDNVHKIAAWFAVSDEMTTDLPFWQSEIDQRGLYLLGLYEEDQLLNGDGTGDNILGLLKRPGIQTEAVDTTSGSKDTPADAIFRAGTDIRTARGLEPDGLILNPADYQAIRLAKDANGQYFAGGPWSGAYGMGSVTAPQSAATYPSTIPNSPSLWGIPTIVSPAVAKGTAVVGAFRVAATVYRKNGLQTKLDPYTLMTANQIRTVIEERLALAVRLPAAIVTVDLGTAGTTTPGK</sequence>
<dbReference type="Gene3D" id="3.30.2400.10">
    <property type="entry name" value="Major capsid protein gp5"/>
    <property type="match status" value="1"/>
</dbReference>
<gene>
    <name evidence="3" type="ORF">DDE84_01170</name>
</gene>
<dbReference type="SUPFAM" id="SSF56563">
    <property type="entry name" value="Major capsid protein gp5"/>
    <property type="match status" value="1"/>
</dbReference>